<dbReference type="OrthoDB" id="567787at2759"/>
<proteinExistence type="predicted"/>
<accession>C5KT53</accession>
<reference evidence="2 3" key="1">
    <citation type="submission" date="2008-07" db="EMBL/GenBank/DDBJ databases">
        <authorList>
            <person name="El-Sayed N."/>
            <person name="Caler E."/>
            <person name="Inman J."/>
            <person name="Amedeo P."/>
            <person name="Hass B."/>
            <person name="Wortman J."/>
        </authorList>
    </citation>
    <scope>NUCLEOTIDE SEQUENCE [LARGE SCALE GENOMIC DNA]</scope>
    <source>
        <strain evidence="3">ATCC 50983 / TXsc</strain>
    </source>
</reference>
<dbReference type="Proteomes" id="UP000007800">
    <property type="component" value="Unassembled WGS sequence"/>
</dbReference>
<dbReference type="InParanoid" id="C5KT53"/>
<dbReference type="AlphaFoldDB" id="C5KT53"/>
<dbReference type="RefSeq" id="XP_002780608.1">
    <property type="nucleotide sequence ID" value="XM_002780562.1"/>
</dbReference>
<protein>
    <submittedName>
        <fullName evidence="2">Uncharacterized protein</fullName>
    </submittedName>
</protein>
<keyword evidence="3" id="KW-1185">Reference proteome</keyword>
<feature type="region of interest" description="Disordered" evidence="1">
    <location>
        <begin position="80"/>
        <end position="101"/>
    </location>
</feature>
<evidence type="ECO:0000256" key="1">
    <source>
        <dbReference type="SAM" id="MobiDB-lite"/>
    </source>
</evidence>
<evidence type="ECO:0000313" key="2">
    <source>
        <dbReference type="EMBL" id="EER12403.1"/>
    </source>
</evidence>
<dbReference type="GeneID" id="9057602"/>
<evidence type="ECO:0000313" key="3">
    <source>
        <dbReference type="Proteomes" id="UP000007800"/>
    </source>
</evidence>
<dbReference type="EMBL" id="GG676168">
    <property type="protein sequence ID" value="EER12403.1"/>
    <property type="molecule type" value="Genomic_DNA"/>
</dbReference>
<gene>
    <name evidence="2" type="ORF">Pmar_PMAR001201</name>
</gene>
<organism evidence="3">
    <name type="scientific">Perkinsus marinus (strain ATCC 50983 / TXsc)</name>
    <dbReference type="NCBI Taxonomy" id="423536"/>
    <lineage>
        <taxon>Eukaryota</taxon>
        <taxon>Sar</taxon>
        <taxon>Alveolata</taxon>
        <taxon>Perkinsozoa</taxon>
        <taxon>Perkinsea</taxon>
        <taxon>Perkinsida</taxon>
        <taxon>Perkinsidae</taxon>
        <taxon>Perkinsus</taxon>
    </lineage>
</organism>
<sequence>MEYAVAGQVLDQLDAHFAETSGQTELERETTAIKQLVNCFLFPLVERSRVLEQLRVREKRFIQASKEAFKTTVKDVSERLTAPSIPLAEETHDGDEHELPS</sequence>
<feature type="compositionally biased region" description="Basic and acidic residues" evidence="1">
    <location>
        <begin position="89"/>
        <end position="101"/>
    </location>
</feature>
<name>C5KT53_PERM5</name>